<comment type="caution">
    <text evidence="1">The sequence shown here is derived from an EMBL/GenBank/DDBJ whole genome shotgun (WGS) entry which is preliminary data.</text>
</comment>
<organism evidence="1 2">
    <name type="scientific">Pseudomonas syringae</name>
    <dbReference type="NCBI Taxonomy" id="317"/>
    <lineage>
        <taxon>Bacteria</taxon>
        <taxon>Pseudomonadati</taxon>
        <taxon>Pseudomonadota</taxon>
        <taxon>Gammaproteobacteria</taxon>
        <taxon>Pseudomonadales</taxon>
        <taxon>Pseudomonadaceae</taxon>
        <taxon>Pseudomonas</taxon>
    </lineage>
</organism>
<dbReference type="OrthoDB" id="6865327at2"/>
<dbReference type="RefSeq" id="WP_084917449.1">
    <property type="nucleotide sequence ID" value="NZ_MTSA01000009.1"/>
</dbReference>
<sequence>MEFSDFTEILGQWAEQRPATPLDCWIDDANARLAAEVNGVRCSIDLLDPCDAADPQRLEALLSEGGASLACCCDGALAIDPQTRCLVLVSWIPDPCSLNELLNRLESLANQRAALLSLMQTSIRNTALTVYGRANLNNRQPGV</sequence>
<protein>
    <submittedName>
        <fullName evidence="1">Type III secretion protein</fullName>
    </submittedName>
</protein>
<evidence type="ECO:0000313" key="1">
    <source>
        <dbReference type="EMBL" id="OUM06941.1"/>
    </source>
</evidence>
<accession>A0A244EQZ6</accession>
<proteinExistence type="predicted"/>
<gene>
    <name evidence="1" type="ORF">BW686_13495</name>
</gene>
<dbReference type="Proteomes" id="UP000195128">
    <property type="component" value="Unassembled WGS sequence"/>
</dbReference>
<dbReference type="EMBL" id="MTSA01000009">
    <property type="protein sequence ID" value="OUM06941.1"/>
    <property type="molecule type" value="Genomic_DNA"/>
</dbReference>
<name>A0A244EQZ6_PSESX</name>
<reference evidence="1 2" key="1">
    <citation type="submission" date="2017-01" db="EMBL/GenBank/DDBJ databases">
        <authorList>
            <person name="Mah S.A."/>
            <person name="Swanson W.J."/>
            <person name="Moy G.W."/>
            <person name="Vacquier V.D."/>
        </authorList>
    </citation>
    <scope>NUCLEOTIDE SEQUENCE [LARGE SCALE GENOMIC DNA]</scope>
    <source>
        <strain evidence="1">PDD-32b-74</strain>
    </source>
</reference>
<dbReference type="AlphaFoldDB" id="A0A244EQZ6"/>
<evidence type="ECO:0000313" key="2">
    <source>
        <dbReference type="Proteomes" id="UP000195128"/>
    </source>
</evidence>